<evidence type="ECO:0000313" key="2">
    <source>
        <dbReference type="Proteomes" id="UP000185944"/>
    </source>
</evidence>
<reference evidence="1 2" key="1">
    <citation type="submission" date="2016-02" db="EMBL/GenBank/DDBJ databases">
        <title>Discovery of a natural microsporidian pathogen with a broad tissue tropism in Caenorhabditis elegans.</title>
        <authorList>
            <person name="Luallen R.J."/>
            <person name="Reinke A.W."/>
            <person name="Tong L."/>
            <person name="Botts M.R."/>
            <person name="Felix M.-A."/>
            <person name="Troemel E.R."/>
        </authorList>
    </citation>
    <scope>NUCLEOTIDE SEQUENCE [LARGE SCALE GENOMIC DNA]</scope>
    <source>
        <strain evidence="1 2">JUm2807</strain>
    </source>
</reference>
<dbReference type="GeneID" id="93648566"/>
<comment type="caution">
    <text evidence="1">The sequence shown here is derived from an EMBL/GenBank/DDBJ whole genome shotgun (WGS) entry which is preliminary data.</text>
</comment>
<dbReference type="AlphaFoldDB" id="A0A177EFK7"/>
<dbReference type="RefSeq" id="XP_067544750.1">
    <property type="nucleotide sequence ID" value="XM_067689634.1"/>
</dbReference>
<evidence type="ECO:0008006" key="3">
    <source>
        <dbReference type="Google" id="ProtNLM"/>
    </source>
</evidence>
<protein>
    <recommendedName>
        <fullName evidence="3">RING-type domain-containing protein</fullName>
    </recommendedName>
</protein>
<dbReference type="SUPFAM" id="SSF57850">
    <property type="entry name" value="RING/U-box"/>
    <property type="match status" value="1"/>
</dbReference>
<sequence length="596" mass="66405">MMKSKTVRSFGKVFETRLGKVLGKALRCHVLCLIVLCVIVGCAEETVPAPLLRHIVSPYTVQTIAFFERSGSDDWPNMLVSVEIDGQRCILKKQTQAIRISLEKYTLETVPEQLAQGIEFDILIMVPNDRDKIAQFDPAVLEKILCVFGTICADILDFSNLDLDGSRIKNMIQRMGRSVGRLGRTETPELAPATPITKCILTIKTLLIQKNTLPTIIWLQKRLDLTQCRINLTIRGELQLKSLELVDRFGAASIETLWVLGINTLGSLECKLLREGPLPEELAILEKTSICPIISEEIAHNIITKEWRALVVSMVMWKKLMNPSNQPKLFTAGELVIYIPHYGMFTMPPAPSLPVMGDNIATAKSLTIHCYDRNGLVYSPIITPIIDWISRHFRGLEDLVVGGPYIENNFAEFFQKNQVEITTNPGLTSIGVGDVECLYSPPRTEVLCLSLEAWKLYKSGKLADELARTQTDLSVLSPEHQTMIMSQEEMAADDDDPCCVCLSTITDLKSDNPNTELCILDSPKHPICIACLDDLICSGRRAGLIKCPSCRKEHMLPFVKNKVRQNSQGVFVITIPAPLHVLSFPRPTPDATPTAI</sequence>
<proteinExistence type="predicted"/>
<dbReference type="VEuPathDB" id="MicrosporidiaDB:NEDG_02216"/>
<gene>
    <name evidence="1" type="ORF">NEDG_02216</name>
</gene>
<name>A0A177EFK7_9MICR</name>
<keyword evidence="2" id="KW-1185">Reference proteome</keyword>
<dbReference type="EMBL" id="LTDL01000026">
    <property type="protein sequence ID" value="OAG30745.1"/>
    <property type="molecule type" value="Genomic_DNA"/>
</dbReference>
<organism evidence="1 2">
    <name type="scientific">Nematocida displodere</name>
    <dbReference type="NCBI Taxonomy" id="1805483"/>
    <lineage>
        <taxon>Eukaryota</taxon>
        <taxon>Fungi</taxon>
        <taxon>Fungi incertae sedis</taxon>
        <taxon>Microsporidia</taxon>
        <taxon>Nematocida</taxon>
    </lineage>
</organism>
<accession>A0A177EFK7</accession>
<dbReference type="Proteomes" id="UP000185944">
    <property type="component" value="Unassembled WGS sequence"/>
</dbReference>
<evidence type="ECO:0000313" key="1">
    <source>
        <dbReference type="EMBL" id="OAG30745.1"/>
    </source>
</evidence>